<dbReference type="InterPro" id="IPR001878">
    <property type="entry name" value="Znf_CCHC"/>
</dbReference>
<keyword evidence="1" id="KW-0479">Metal-binding</keyword>
<proteinExistence type="predicted"/>
<keyword evidence="2" id="KW-0175">Coiled coil</keyword>
<dbReference type="AlphaFoldDB" id="A0A565AT41"/>
<dbReference type="EMBL" id="CABITT030000001">
    <property type="protein sequence ID" value="VVA92522.1"/>
    <property type="molecule type" value="Genomic_DNA"/>
</dbReference>
<evidence type="ECO:0000313" key="5">
    <source>
        <dbReference type="EMBL" id="VVA92522.1"/>
    </source>
</evidence>
<accession>A0A565AT41</accession>
<comment type="caution">
    <text evidence="5">The sequence shown here is derived from an EMBL/GenBank/DDBJ whole genome shotgun (WGS) entry which is preliminary data.</text>
</comment>
<evidence type="ECO:0000256" key="3">
    <source>
        <dbReference type="SAM" id="MobiDB-lite"/>
    </source>
</evidence>
<dbReference type="PROSITE" id="PS50158">
    <property type="entry name" value="ZF_CCHC"/>
    <property type="match status" value="1"/>
</dbReference>
<dbReference type="GO" id="GO:0003676">
    <property type="term" value="F:nucleic acid binding"/>
    <property type="evidence" value="ECO:0007669"/>
    <property type="project" value="InterPro"/>
</dbReference>
<feature type="region of interest" description="Disordered" evidence="3">
    <location>
        <begin position="1"/>
        <end position="20"/>
    </location>
</feature>
<sequence length="320" mass="35893">MLKKKALSCIKSDSDSDSDDELALNNFVALTTFVSSAVPESATETEAKSASASGNDGSVSDVESISDEEFARNYDMLYEHWLKLVEENSLLTKEKVKLEAQVAEAQKYAVQKEDEATQARVQLEETQKQLRMLHNGTDQLNHLLNIGKSPMEQHSLGFNGESSKTETVFVSEGRRATAATSASESKPIIASEPKPRITTEPKSRVTTGSATTTISRKTVEFQSAPRRVFRHVCHHCGVAGHIRPRYFKLLRENHRREQACDGRFGGPTCYRCRVEGHVQRYCYGFNRRFSHEGQRSLLYESTVLQILLQEVIQKLSCVIC</sequence>
<keyword evidence="1" id="KW-0862">Zinc</keyword>
<feature type="region of interest" description="Disordered" evidence="3">
    <location>
        <begin position="37"/>
        <end position="61"/>
    </location>
</feature>
<dbReference type="Proteomes" id="UP000489600">
    <property type="component" value="Unassembled WGS sequence"/>
</dbReference>
<feature type="coiled-coil region" evidence="2">
    <location>
        <begin position="88"/>
        <end position="129"/>
    </location>
</feature>
<feature type="compositionally biased region" description="Low complexity" evidence="3">
    <location>
        <begin position="40"/>
        <end position="61"/>
    </location>
</feature>
<reference evidence="5" key="1">
    <citation type="submission" date="2019-07" db="EMBL/GenBank/DDBJ databases">
        <authorList>
            <person name="Dittberner H."/>
        </authorList>
    </citation>
    <scope>NUCLEOTIDE SEQUENCE [LARGE SCALE GENOMIC DNA]</scope>
</reference>
<organism evidence="5 6">
    <name type="scientific">Arabis nemorensis</name>
    <dbReference type="NCBI Taxonomy" id="586526"/>
    <lineage>
        <taxon>Eukaryota</taxon>
        <taxon>Viridiplantae</taxon>
        <taxon>Streptophyta</taxon>
        <taxon>Embryophyta</taxon>
        <taxon>Tracheophyta</taxon>
        <taxon>Spermatophyta</taxon>
        <taxon>Magnoliopsida</taxon>
        <taxon>eudicotyledons</taxon>
        <taxon>Gunneridae</taxon>
        <taxon>Pentapetalae</taxon>
        <taxon>rosids</taxon>
        <taxon>malvids</taxon>
        <taxon>Brassicales</taxon>
        <taxon>Brassicaceae</taxon>
        <taxon>Arabideae</taxon>
        <taxon>Arabis</taxon>
    </lineage>
</organism>
<evidence type="ECO:0000259" key="4">
    <source>
        <dbReference type="PROSITE" id="PS50158"/>
    </source>
</evidence>
<keyword evidence="1" id="KW-0863">Zinc-finger</keyword>
<evidence type="ECO:0000256" key="2">
    <source>
        <dbReference type="SAM" id="Coils"/>
    </source>
</evidence>
<evidence type="ECO:0000256" key="1">
    <source>
        <dbReference type="PROSITE-ProRule" id="PRU00047"/>
    </source>
</evidence>
<evidence type="ECO:0000313" key="6">
    <source>
        <dbReference type="Proteomes" id="UP000489600"/>
    </source>
</evidence>
<gene>
    <name evidence="5" type="ORF">ANE_LOCUS2967</name>
</gene>
<dbReference type="GO" id="GO:0008270">
    <property type="term" value="F:zinc ion binding"/>
    <property type="evidence" value="ECO:0007669"/>
    <property type="project" value="UniProtKB-KW"/>
</dbReference>
<protein>
    <recommendedName>
        <fullName evidence="4">CCHC-type domain-containing protein</fullName>
    </recommendedName>
</protein>
<name>A0A565AT41_9BRAS</name>
<keyword evidence="6" id="KW-1185">Reference proteome</keyword>
<dbReference type="OrthoDB" id="1111569at2759"/>
<feature type="domain" description="CCHC-type" evidence="4">
    <location>
        <begin position="269"/>
        <end position="282"/>
    </location>
</feature>